<proteinExistence type="predicted"/>
<gene>
    <name evidence="2" type="ORF">NDU88_006406</name>
</gene>
<name>A0AAV7NRU8_PLEWA</name>
<dbReference type="EMBL" id="JANPWB010000012">
    <property type="protein sequence ID" value="KAJ1118211.1"/>
    <property type="molecule type" value="Genomic_DNA"/>
</dbReference>
<reference evidence="2" key="1">
    <citation type="journal article" date="2022" name="bioRxiv">
        <title>Sequencing and chromosome-scale assembly of the giantPleurodeles waltlgenome.</title>
        <authorList>
            <person name="Brown T."/>
            <person name="Elewa A."/>
            <person name="Iarovenko S."/>
            <person name="Subramanian E."/>
            <person name="Araus A.J."/>
            <person name="Petzold A."/>
            <person name="Susuki M."/>
            <person name="Suzuki K.-i.T."/>
            <person name="Hayashi T."/>
            <person name="Toyoda A."/>
            <person name="Oliveira C."/>
            <person name="Osipova E."/>
            <person name="Leigh N.D."/>
            <person name="Simon A."/>
            <person name="Yun M.H."/>
        </authorList>
    </citation>
    <scope>NUCLEOTIDE SEQUENCE</scope>
    <source>
        <strain evidence="2">20211129_DDA</strain>
        <tissue evidence="2">Liver</tissue>
    </source>
</reference>
<keyword evidence="3" id="KW-1185">Reference proteome</keyword>
<evidence type="ECO:0000313" key="2">
    <source>
        <dbReference type="EMBL" id="KAJ1118211.1"/>
    </source>
</evidence>
<protein>
    <submittedName>
        <fullName evidence="2">Uncharacterized protein</fullName>
    </submittedName>
</protein>
<dbReference type="AlphaFoldDB" id="A0AAV7NRU8"/>
<accession>A0AAV7NRU8</accession>
<sequence length="166" mass="18476">MAPPRLTPSSPGPRRRAASVARSAPTSRVFFGPAEDLVVEWRHWGNREKKEGLLWPSRRSRGGVASSGKPGKERRDVAESTRYWASLPVVGVSSLSQLFWSSVVRALVLPVSLLLLRFCFCLSLLMQTFRILDCVNPDIGIPDACAFQFLPEKRGEYPITLTCLGY</sequence>
<dbReference type="Proteomes" id="UP001066276">
    <property type="component" value="Chromosome 8"/>
</dbReference>
<evidence type="ECO:0000256" key="1">
    <source>
        <dbReference type="SAM" id="MobiDB-lite"/>
    </source>
</evidence>
<organism evidence="2 3">
    <name type="scientific">Pleurodeles waltl</name>
    <name type="common">Iberian ribbed newt</name>
    <dbReference type="NCBI Taxonomy" id="8319"/>
    <lineage>
        <taxon>Eukaryota</taxon>
        <taxon>Metazoa</taxon>
        <taxon>Chordata</taxon>
        <taxon>Craniata</taxon>
        <taxon>Vertebrata</taxon>
        <taxon>Euteleostomi</taxon>
        <taxon>Amphibia</taxon>
        <taxon>Batrachia</taxon>
        <taxon>Caudata</taxon>
        <taxon>Salamandroidea</taxon>
        <taxon>Salamandridae</taxon>
        <taxon>Pleurodelinae</taxon>
        <taxon>Pleurodeles</taxon>
    </lineage>
</organism>
<evidence type="ECO:0000313" key="3">
    <source>
        <dbReference type="Proteomes" id="UP001066276"/>
    </source>
</evidence>
<comment type="caution">
    <text evidence="2">The sequence shown here is derived from an EMBL/GenBank/DDBJ whole genome shotgun (WGS) entry which is preliminary data.</text>
</comment>
<feature type="region of interest" description="Disordered" evidence="1">
    <location>
        <begin position="1"/>
        <end position="24"/>
    </location>
</feature>